<accession>A0ABW0EPD0</accession>
<keyword evidence="3" id="KW-1185">Reference proteome</keyword>
<sequence>MTSKKQLKSRIRARMAKTGERYAAARAHVAGSAAESVADRGWPLAGGTHPESAALAALLRHAGAPIDEALVFGIGGGIGAGYILWEFAHDDSRVVTMGFTHRWQYIATHPRGAAARLGVELAEHTTGGAKGAAKALAERLPAMVWPDRYHVGYWHLPAFLDGHGGHPVVAYAIEDGRVRVDDRNTVPLTVAEQDFHRARARVGSYKNLMISVPRAEPVSDGVLRQAVLGGLAETVGHLSAGSDSFSLPAWRKWARMMTDRSAAKGWPTVFADRVGLVRALASVWEGVSPFGMDGGSLRPLFADFLDRAAEIAELPALADEAGRWRGIGAAWQALGDAALPPDVPEFARLRELTVAVTTAAVDGDEGADERASAATELWELRAELHRDCPVEDVEALFADLGGHLRGLHEAETAGVAALRAALE</sequence>
<organism evidence="2 3">
    <name type="scientific">Actinokineospora guangxiensis</name>
    <dbReference type="NCBI Taxonomy" id="1490288"/>
    <lineage>
        <taxon>Bacteria</taxon>
        <taxon>Bacillati</taxon>
        <taxon>Actinomycetota</taxon>
        <taxon>Actinomycetes</taxon>
        <taxon>Pseudonocardiales</taxon>
        <taxon>Pseudonocardiaceae</taxon>
        <taxon>Actinokineospora</taxon>
    </lineage>
</organism>
<evidence type="ECO:0000313" key="2">
    <source>
        <dbReference type="EMBL" id="MFC5287360.1"/>
    </source>
</evidence>
<dbReference type="InterPro" id="IPR026935">
    <property type="entry name" value="BtrH_N"/>
</dbReference>
<evidence type="ECO:0000259" key="1">
    <source>
        <dbReference type="Pfam" id="PF14399"/>
    </source>
</evidence>
<dbReference type="Proteomes" id="UP001596157">
    <property type="component" value="Unassembled WGS sequence"/>
</dbReference>
<feature type="domain" description="Butirosin biosynthesis protein H N-terminal" evidence="1">
    <location>
        <begin position="49"/>
        <end position="182"/>
    </location>
</feature>
<dbReference type="EMBL" id="JBHSKF010000003">
    <property type="protein sequence ID" value="MFC5287360.1"/>
    <property type="molecule type" value="Genomic_DNA"/>
</dbReference>
<comment type="caution">
    <text evidence="2">The sequence shown here is derived from an EMBL/GenBank/DDBJ whole genome shotgun (WGS) entry which is preliminary data.</text>
</comment>
<name>A0ABW0EPD0_9PSEU</name>
<protein>
    <submittedName>
        <fullName evidence="2">BtrH N-terminal domain-containing protein</fullName>
    </submittedName>
</protein>
<dbReference type="RefSeq" id="WP_378246194.1">
    <property type="nucleotide sequence ID" value="NZ_JBHSKF010000003.1"/>
</dbReference>
<gene>
    <name evidence="2" type="ORF">ACFPM7_09885</name>
</gene>
<evidence type="ECO:0000313" key="3">
    <source>
        <dbReference type="Proteomes" id="UP001596157"/>
    </source>
</evidence>
<dbReference type="Pfam" id="PF14399">
    <property type="entry name" value="BtrH_N"/>
    <property type="match status" value="1"/>
</dbReference>
<proteinExistence type="predicted"/>
<reference evidence="3" key="1">
    <citation type="journal article" date="2019" name="Int. J. Syst. Evol. Microbiol.">
        <title>The Global Catalogue of Microorganisms (GCM) 10K type strain sequencing project: providing services to taxonomists for standard genome sequencing and annotation.</title>
        <authorList>
            <consortium name="The Broad Institute Genomics Platform"/>
            <consortium name="The Broad Institute Genome Sequencing Center for Infectious Disease"/>
            <person name="Wu L."/>
            <person name="Ma J."/>
        </authorList>
    </citation>
    <scope>NUCLEOTIDE SEQUENCE [LARGE SCALE GENOMIC DNA]</scope>
    <source>
        <strain evidence="3">CCUG 59778</strain>
    </source>
</reference>